<gene>
    <name evidence="2" type="ORF">BN77_3123</name>
</gene>
<protein>
    <submittedName>
        <fullName evidence="2">Uncharacterized protein</fullName>
    </submittedName>
</protein>
<comment type="caution">
    <text evidence="2">The sequence shown here is derived from an EMBL/GenBank/DDBJ whole genome shotgun (WGS) entry which is preliminary data.</text>
</comment>
<feature type="compositionally biased region" description="Basic residues" evidence="1">
    <location>
        <begin position="128"/>
        <end position="137"/>
    </location>
</feature>
<name>K0PHE8_9HYPH</name>
<evidence type="ECO:0000313" key="2">
    <source>
        <dbReference type="EMBL" id="CCM75936.1"/>
    </source>
</evidence>
<evidence type="ECO:0000313" key="3">
    <source>
        <dbReference type="Proteomes" id="UP000009319"/>
    </source>
</evidence>
<evidence type="ECO:0000256" key="1">
    <source>
        <dbReference type="SAM" id="MobiDB-lite"/>
    </source>
</evidence>
<dbReference type="HOGENOM" id="CLU_1794929_0_0_5"/>
<reference evidence="2 3" key="1">
    <citation type="journal article" date="2013" name="Genome Announc.">
        <title>Draft Genome Sequence of Rhizobium mesoamericanum STM3625, a Nitrogen-Fixing Symbiont of Mimosa pudica Isolated in French Guiana (South America).</title>
        <authorList>
            <person name="Moulin L."/>
            <person name="Mornico D."/>
            <person name="Melkonian R."/>
            <person name="Klonowska A."/>
        </authorList>
    </citation>
    <scope>NUCLEOTIDE SEQUENCE [LARGE SCALE GENOMIC DNA]</scope>
    <source>
        <strain evidence="2 3">STM3625</strain>
    </source>
</reference>
<feature type="region of interest" description="Disordered" evidence="1">
    <location>
        <begin position="121"/>
        <end position="144"/>
    </location>
</feature>
<dbReference type="Proteomes" id="UP000009319">
    <property type="component" value="Unassembled WGS sequence"/>
</dbReference>
<organism evidence="2 3">
    <name type="scientific">Rhizobium mesoamericanum STM3625</name>
    <dbReference type="NCBI Taxonomy" id="1211777"/>
    <lineage>
        <taxon>Bacteria</taxon>
        <taxon>Pseudomonadati</taxon>
        <taxon>Pseudomonadota</taxon>
        <taxon>Alphaproteobacteria</taxon>
        <taxon>Hyphomicrobiales</taxon>
        <taxon>Rhizobiaceae</taxon>
        <taxon>Rhizobium/Agrobacterium group</taxon>
        <taxon>Rhizobium</taxon>
    </lineage>
</organism>
<keyword evidence="3" id="KW-1185">Reference proteome</keyword>
<dbReference type="AlphaFoldDB" id="K0PHE8"/>
<proteinExistence type="predicted"/>
<sequence>MEEAVGELFAKVLFAARRARAATSSPRMAYVAAGDSIGPLFDQSKTTTDVRKAVNLTNIRSGSSACRLKEFNEIAGRVYQQDLRTAWSRDDLISELNAGGPQARHFGRQVVDDEMYPVPAARSGPFAIRHRSSRRTRRPAEQQP</sequence>
<accession>K0PHE8</accession>
<dbReference type="EMBL" id="CANI01000020">
    <property type="protein sequence ID" value="CCM75936.1"/>
    <property type="molecule type" value="Genomic_DNA"/>
</dbReference>